<sequence length="90" mass="10457">MAPISPPNTLAYPSPFGREKGKKKRKKWHPLTKKKVAGVPSATFPLHQAYYYSTFALQRLLFFPRSVSRKELSRQHRLCYLARPIKEWAG</sequence>
<evidence type="ECO:0000313" key="2">
    <source>
        <dbReference type="EMBL" id="EEP78632.1"/>
    </source>
</evidence>
<feature type="compositionally biased region" description="Basic residues" evidence="1">
    <location>
        <begin position="20"/>
        <end position="29"/>
    </location>
</feature>
<proteinExistence type="predicted"/>
<dbReference type="EMBL" id="CH476616">
    <property type="protein sequence ID" value="EEP78632.1"/>
    <property type="molecule type" value="Genomic_DNA"/>
</dbReference>
<name>C4JQZ6_UNCRE</name>
<dbReference type="Proteomes" id="UP000002058">
    <property type="component" value="Unassembled WGS sequence"/>
</dbReference>
<dbReference type="GeneID" id="8442052"/>
<dbReference type="RefSeq" id="XP_002543961.1">
    <property type="nucleotide sequence ID" value="XM_002543915.1"/>
</dbReference>
<dbReference type="KEGG" id="ure:UREG_03478"/>
<organism evidence="2 3">
    <name type="scientific">Uncinocarpus reesii (strain UAMH 1704)</name>
    <dbReference type="NCBI Taxonomy" id="336963"/>
    <lineage>
        <taxon>Eukaryota</taxon>
        <taxon>Fungi</taxon>
        <taxon>Dikarya</taxon>
        <taxon>Ascomycota</taxon>
        <taxon>Pezizomycotina</taxon>
        <taxon>Eurotiomycetes</taxon>
        <taxon>Eurotiomycetidae</taxon>
        <taxon>Onygenales</taxon>
        <taxon>Onygenaceae</taxon>
        <taxon>Uncinocarpus</taxon>
    </lineage>
</organism>
<protein>
    <submittedName>
        <fullName evidence="2">Uncharacterized protein</fullName>
    </submittedName>
</protein>
<gene>
    <name evidence="2" type="ORF">UREG_03478</name>
</gene>
<dbReference type="VEuPathDB" id="FungiDB:UREG_03478"/>
<dbReference type="AlphaFoldDB" id="C4JQZ6"/>
<feature type="region of interest" description="Disordered" evidence="1">
    <location>
        <begin position="1"/>
        <end position="29"/>
    </location>
</feature>
<keyword evidence="3" id="KW-1185">Reference proteome</keyword>
<accession>C4JQZ6</accession>
<dbReference type="InParanoid" id="C4JQZ6"/>
<reference evidence="3" key="1">
    <citation type="journal article" date="2009" name="Genome Res.">
        <title>Comparative genomic analyses of the human fungal pathogens Coccidioides and their relatives.</title>
        <authorList>
            <person name="Sharpton T.J."/>
            <person name="Stajich J.E."/>
            <person name="Rounsley S.D."/>
            <person name="Gardner M.J."/>
            <person name="Wortman J.R."/>
            <person name="Jordar V.S."/>
            <person name="Maiti R."/>
            <person name="Kodira C.D."/>
            <person name="Neafsey D.E."/>
            <person name="Zeng Q."/>
            <person name="Hung C.-Y."/>
            <person name="McMahan C."/>
            <person name="Muszewska A."/>
            <person name="Grynberg M."/>
            <person name="Mandel M.A."/>
            <person name="Kellner E.M."/>
            <person name="Barker B.M."/>
            <person name="Galgiani J.N."/>
            <person name="Orbach M.J."/>
            <person name="Kirkland T.N."/>
            <person name="Cole G.T."/>
            <person name="Henn M.R."/>
            <person name="Birren B.W."/>
            <person name="Taylor J.W."/>
        </authorList>
    </citation>
    <scope>NUCLEOTIDE SEQUENCE [LARGE SCALE GENOMIC DNA]</scope>
    <source>
        <strain evidence="3">UAMH 1704</strain>
    </source>
</reference>
<evidence type="ECO:0000256" key="1">
    <source>
        <dbReference type="SAM" id="MobiDB-lite"/>
    </source>
</evidence>
<evidence type="ECO:0000313" key="3">
    <source>
        <dbReference type="Proteomes" id="UP000002058"/>
    </source>
</evidence>
<dbReference type="HOGENOM" id="CLU_2442506_0_0_1"/>